<keyword evidence="1" id="KW-0472">Membrane</keyword>
<dbReference type="EMBL" id="KQ251212">
    <property type="protein sequence ID" value="KNC70423.1"/>
    <property type="molecule type" value="Genomic_DNA"/>
</dbReference>
<feature type="transmembrane region" description="Helical" evidence="1">
    <location>
        <begin position="30"/>
        <end position="49"/>
    </location>
</feature>
<name>A0A0L0F2M4_9EUKA</name>
<evidence type="ECO:0000313" key="3">
    <source>
        <dbReference type="Proteomes" id="UP000054560"/>
    </source>
</evidence>
<protein>
    <submittedName>
        <fullName evidence="2">Uncharacterized protein</fullName>
    </submittedName>
</protein>
<dbReference type="AlphaFoldDB" id="A0A0L0F2M4"/>
<proteinExistence type="predicted"/>
<feature type="non-terminal residue" evidence="2">
    <location>
        <position position="1"/>
    </location>
</feature>
<keyword evidence="3" id="KW-1185">Reference proteome</keyword>
<keyword evidence="1" id="KW-1133">Transmembrane helix</keyword>
<dbReference type="GeneID" id="25917558"/>
<sequence>PKAELAESNSETSMISSVVDGVRTVFTTSIPIPISFIVMMLAAMAYYIAVQQGFGTQVQAIE</sequence>
<accession>A0A0L0F2M4</accession>
<keyword evidence="1" id="KW-0812">Transmembrane</keyword>
<evidence type="ECO:0000313" key="2">
    <source>
        <dbReference type="EMBL" id="KNC70423.1"/>
    </source>
</evidence>
<dbReference type="RefSeq" id="XP_014144325.1">
    <property type="nucleotide sequence ID" value="XM_014288850.1"/>
</dbReference>
<dbReference type="Proteomes" id="UP000054560">
    <property type="component" value="Unassembled WGS sequence"/>
</dbReference>
<gene>
    <name evidence="2" type="ORF">SARC_17054</name>
</gene>
<organism evidence="2 3">
    <name type="scientific">Sphaeroforma arctica JP610</name>
    <dbReference type="NCBI Taxonomy" id="667725"/>
    <lineage>
        <taxon>Eukaryota</taxon>
        <taxon>Ichthyosporea</taxon>
        <taxon>Ichthyophonida</taxon>
        <taxon>Sphaeroforma</taxon>
    </lineage>
</organism>
<evidence type="ECO:0000256" key="1">
    <source>
        <dbReference type="SAM" id="Phobius"/>
    </source>
</evidence>
<reference evidence="2 3" key="1">
    <citation type="submission" date="2011-02" db="EMBL/GenBank/DDBJ databases">
        <title>The Genome Sequence of Sphaeroforma arctica JP610.</title>
        <authorList>
            <consortium name="The Broad Institute Genome Sequencing Platform"/>
            <person name="Russ C."/>
            <person name="Cuomo C."/>
            <person name="Young S.K."/>
            <person name="Zeng Q."/>
            <person name="Gargeya S."/>
            <person name="Alvarado L."/>
            <person name="Berlin A."/>
            <person name="Chapman S.B."/>
            <person name="Chen Z."/>
            <person name="Freedman E."/>
            <person name="Gellesch M."/>
            <person name="Goldberg J."/>
            <person name="Griggs A."/>
            <person name="Gujja S."/>
            <person name="Heilman E."/>
            <person name="Heiman D."/>
            <person name="Howarth C."/>
            <person name="Mehta T."/>
            <person name="Neiman D."/>
            <person name="Pearson M."/>
            <person name="Roberts A."/>
            <person name="Saif S."/>
            <person name="Shea T."/>
            <person name="Shenoy N."/>
            <person name="Sisk P."/>
            <person name="Stolte C."/>
            <person name="Sykes S."/>
            <person name="White J."/>
            <person name="Yandava C."/>
            <person name="Burger G."/>
            <person name="Gray M.W."/>
            <person name="Holland P.W.H."/>
            <person name="King N."/>
            <person name="Lang F.B.F."/>
            <person name="Roger A.J."/>
            <person name="Ruiz-Trillo I."/>
            <person name="Haas B."/>
            <person name="Nusbaum C."/>
            <person name="Birren B."/>
        </authorList>
    </citation>
    <scope>NUCLEOTIDE SEQUENCE [LARGE SCALE GENOMIC DNA]</scope>
    <source>
        <strain evidence="2 3">JP610</strain>
    </source>
</reference>